<keyword evidence="6" id="KW-1185">Reference proteome</keyword>
<reference evidence="5 6" key="1">
    <citation type="submission" date="2018-11" db="EMBL/GenBank/DDBJ databases">
        <authorList>
            <person name="Lopez-Roques C."/>
            <person name="Donnadieu C."/>
            <person name="Bouchez O."/>
            <person name="Klopp C."/>
            <person name="Cabau C."/>
            <person name="Zahm M."/>
        </authorList>
    </citation>
    <scope>NUCLEOTIDE SEQUENCE [LARGE SCALE GENOMIC DNA]</scope>
    <source>
        <strain evidence="5">RS831</strain>
        <tissue evidence="5">Whole body</tissue>
    </source>
</reference>
<organism evidence="5 6">
    <name type="scientific">Oryzias javanicus</name>
    <name type="common">Javanese ricefish</name>
    <name type="synonym">Aplocheilus javanicus</name>
    <dbReference type="NCBI Taxonomy" id="123683"/>
    <lineage>
        <taxon>Eukaryota</taxon>
        <taxon>Metazoa</taxon>
        <taxon>Chordata</taxon>
        <taxon>Craniata</taxon>
        <taxon>Vertebrata</taxon>
        <taxon>Euteleostomi</taxon>
        <taxon>Actinopterygii</taxon>
        <taxon>Neopterygii</taxon>
        <taxon>Teleostei</taxon>
        <taxon>Neoteleostei</taxon>
        <taxon>Acanthomorphata</taxon>
        <taxon>Ovalentaria</taxon>
        <taxon>Atherinomorphae</taxon>
        <taxon>Beloniformes</taxon>
        <taxon>Adrianichthyidae</taxon>
        <taxon>Oryziinae</taxon>
        <taxon>Oryzias</taxon>
    </lineage>
</organism>
<gene>
    <name evidence="5" type="ORF">OJAV_G00235380</name>
</gene>
<sequence length="124" mass="14518">MSKVDFTFNGQWTTKFGSDIKGFPDQTSGNSCGIFILMYALCMSTDLPFLFTEKEMAQIRKWWCVSLMERHGQRFAYWTNEAKVLLQGSLQPIYRLPKSRCHILQLPFQRIIFGLPVETRRNLD</sequence>
<dbReference type="OrthoDB" id="8951552at2759"/>
<dbReference type="InterPro" id="IPR003653">
    <property type="entry name" value="Peptidase_C48_C"/>
</dbReference>
<evidence type="ECO:0000256" key="2">
    <source>
        <dbReference type="ARBA" id="ARBA00022670"/>
    </source>
</evidence>
<keyword evidence="2" id="KW-0645">Protease</keyword>
<reference evidence="5 6" key="2">
    <citation type="submission" date="2019-01" db="EMBL/GenBank/DDBJ databases">
        <title>A chromosome length genome reference of the Java medaka (oryzias javanicus).</title>
        <authorList>
            <person name="Herpin A."/>
            <person name="Takehana Y."/>
            <person name="Naruse K."/>
            <person name="Ansai S."/>
            <person name="Kawaguchi M."/>
        </authorList>
    </citation>
    <scope>NUCLEOTIDE SEQUENCE [LARGE SCALE GENOMIC DNA]</scope>
    <source>
        <strain evidence="5">RS831</strain>
        <tissue evidence="5">Whole body</tissue>
    </source>
</reference>
<evidence type="ECO:0000259" key="4">
    <source>
        <dbReference type="Pfam" id="PF02902"/>
    </source>
</evidence>
<proteinExistence type="inferred from homology"/>
<protein>
    <recommendedName>
        <fullName evidence="4">Ubiquitin-like protease family profile domain-containing protein</fullName>
    </recommendedName>
</protein>
<dbReference type="AlphaFoldDB" id="A0A3S2MBK8"/>
<evidence type="ECO:0000256" key="1">
    <source>
        <dbReference type="ARBA" id="ARBA00005234"/>
    </source>
</evidence>
<evidence type="ECO:0000313" key="6">
    <source>
        <dbReference type="Proteomes" id="UP000283210"/>
    </source>
</evidence>
<dbReference type="Pfam" id="PF02902">
    <property type="entry name" value="Peptidase_C48"/>
    <property type="match status" value="1"/>
</dbReference>
<dbReference type="GO" id="GO:0008234">
    <property type="term" value="F:cysteine-type peptidase activity"/>
    <property type="evidence" value="ECO:0007669"/>
    <property type="project" value="InterPro"/>
</dbReference>
<dbReference type="GO" id="GO:0006508">
    <property type="term" value="P:proteolysis"/>
    <property type="evidence" value="ECO:0007669"/>
    <property type="project" value="UniProtKB-KW"/>
</dbReference>
<dbReference type="Proteomes" id="UP000283210">
    <property type="component" value="Unassembled WGS sequence"/>
</dbReference>
<accession>A0A3S2MBK8</accession>
<dbReference type="Gene3D" id="3.40.395.10">
    <property type="entry name" value="Adenoviral Proteinase, Chain A"/>
    <property type="match status" value="1"/>
</dbReference>
<evidence type="ECO:0000313" key="5">
    <source>
        <dbReference type="EMBL" id="RVE55529.1"/>
    </source>
</evidence>
<name>A0A3S2MBK8_ORYJA</name>
<keyword evidence="3" id="KW-0378">Hydrolase</keyword>
<dbReference type="EMBL" id="ML136673">
    <property type="protein sequence ID" value="RVE55529.1"/>
    <property type="molecule type" value="Genomic_DNA"/>
</dbReference>
<dbReference type="SUPFAM" id="SSF54001">
    <property type="entry name" value="Cysteine proteinases"/>
    <property type="match status" value="1"/>
</dbReference>
<comment type="similarity">
    <text evidence="1">Belongs to the peptidase C48 family.</text>
</comment>
<dbReference type="InterPro" id="IPR038765">
    <property type="entry name" value="Papain-like_cys_pep_sf"/>
</dbReference>
<feature type="domain" description="Ubiquitin-like protease family profile" evidence="4">
    <location>
        <begin position="20"/>
        <end position="70"/>
    </location>
</feature>
<evidence type="ECO:0000256" key="3">
    <source>
        <dbReference type="ARBA" id="ARBA00022801"/>
    </source>
</evidence>